<dbReference type="Proteomes" id="UP000053201">
    <property type="component" value="Unassembled WGS sequence"/>
</dbReference>
<dbReference type="OrthoDB" id="2146005at2759"/>
<gene>
    <name evidence="3" type="ORF">SPPG_03588</name>
</gene>
<dbReference type="InterPro" id="IPR031367">
    <property type="entry name" value="CCDC24"/>
</dbReference>
<dbReference type="OMA" id="AWIDQDE"/>
<evidence type="ECO:0000256" key="1">
    <source>
        <dbReference type="SAM" id="Coils"/>
    </source>
</evidence>
<dbReference type="VEuPathDB" id="FungiDB:SPPG_03588"/>
<protein>
    <submittedName>
        <fullName evidence="3">Uncharacterized protein</fullName>
    </submittedName>
</protein>
<keyword evidence="4" id="KW-1185">Reference proteome</keyword>
<keyword evidence="1" id="KW-0175">Coiled coil</keyword>
<dbReference type="PANTHER" id="PTHR28601">
    <property type="entry name" value="COILED-COIL DOMAIN-CONTAINING PROTEIN 24"/>
    <property type="match status" value="1"/>
</dbReference>
<dbReference type="PANTHER" id="PTHR28601:SF1">
    <property type="entry name" value="COILED-COIL DOMAIN-CONTAINING PROTEIN 24"/>
    <property type="match status" value="1"/>
</dbReference>
<dbReference type="GeneID" id="27687094"/>
<dbReference type="STRING" id="645134.A0A0L0HKZ8"/>
<accession>A0A0L0HKZ8</accession>
<dbReference type="RefSeq" id="XP_016609836.1">
    <property type="nucleotide sequence ID" value="XM_016751849.1"/>
</dbReference>
<dbReference type="AlphaFoldDB" id="A0A0L0HKZ8"/>
<evidence type="ECO:0000313" key="3">
    <source>
        <dbReference type="EMBL" id="KND01797.1"/>
    </source>
</evidence>
<proteinExistence type="predicted"/>
<evidence type="ECO:0000313" key="4">
    <source>
        <dbReference type="Proteomes" id="UP000053201"/>
    </source>
</evidence>
<feature type="region of interest" description="Disordered" evidence="2">
    <location>
        <begin position="127"/>
        <end position="148"/>
    </location>
</feature>
<feature type="coiled-coil region" evidence="1">
    <location>
        <begin position="167"/>
        <end position="194"/>
    </location>
</feature>
<reference evidence="3 4" key="1">
    <citation type="submission" date="2009-08" db="EMBL/GenBank/DDBJ databases">
        <title>The Genome Sequence of Spizellomyces punctatus strain DAOM BR117.</title>
        <authorList>
            <consortium name="The Broad Institute Genome Sequencing Platform"/>
            <person name="Russ C."/>
            <person name="Cuomo C."/>
            <person name="Shea T."/>
            <person name="Young S.K."/>
            <person name="Zeng Q."/>
            <person name="Koehrsen M."/>
            <person name="Haas B."/>
            <person name="Borodovsky M."/>
            <person name="Guigo R."/>
            <person name="Alvarado L."/>
            <person name="Berlin A."/>
            <person name="Bochicchio J."/>
            <person name="Borenstein D."/>
            <person name="Chapman S."/>
            <person name="Chen Z."/>
            <person name="Engels R."/>
            <person name="Freedman E."/>
            <person name="Gellesch M."/>
            <person name="Goldberg J."/>
            <person name="Griggs A."/>
            <person name="Gujja S."/>
            <person name="Heiman D."/>
            <person name="Hepburn T."/>
            <person name="Howarth C."/>
            <person name="Jen D."/>
            <person name="Larson L."/>
            <person name="Lewis B."/>
            <person name="Mehta T."/>
            <person name="Park D."/>
            <person name="Pearson M."/>
            <person name="Roberts A."/>
            <person name="Saif S."/>
            <person name="Shenoy N."/>
            <person name="Sisk P."/>
            <person name="Stolte C."/>
            <person name="Sykes S."/>
            <person name="Thomson T."/>
            <person name="Walk T."/>
            <person name="White J."/>
            <person name="Yandava C."/>
            <person name="Burger G."/>
            <person name="Gray M.W."/>
            <person name="Holland P.W.H."/>
            <person name="King N."/>
            <person name="Lang F.B.F."/>
            <person name="Roger A.J."/>
            <person name="Ruiz-Trillo I."/>
            <person name="Lander E."/>
            <person name="Nusbaum C."/>
        </authorList>
    </citation>
    <scope>NUCLEOTIDE SEQUENCE [LARGE SCALE GENOMIC DNA]</scope>
    <source>
        <strain evidence="3 4">DAOM BR117</strain>
    </source>
</reference>
<dbReference type="InParanoid" id="A0A0L0HKZ8"/>
<evidence type="ECO:0000256" key="2">
    <source>
        <dbReference type="SAM" id="MobiDB-lite"/>
    </source>
</evidence>
<name>A0A0L0HKZ8_SPIPD</name>
<dbReference type="EMBL" id="KQ257454">
    <property type="protein sequence ID" value="KND01797.1"/>
    <property type="molecule type" value="Genomic_DNA"/>
</dbReference>
<organism evidence="3 4">
    <name type="scientific">Spizellomyces punctatus (strain DAOM BR117)</name>
    <dbReference type="NCBI Taxonomy" id="645134"/>
    <lineage>
        <taxon>Eukaryota</taxon>
        <taxon>Fungi</taxon>
        <taxon>Fungi incertae sedis</taxon>
        <taxon>Chytridiomycota</taxon>
        <taxon>Chytridiomycota incertae sedis</taxon>
        <taxon>Chytridiomycetes</taxon>
        <taxon>Spizellomycetales</taxon>
        <taxon>Spizellomycetaceae</taxon>
        <taxon>Spizellomyces</taxon>
    </lineage>
</organism>
<feature type="region of interest" description="Disordered" evidence="2">
    <location>
        <begin position="242"/>
        <end position="266"/>
    </location>
</feature>
<feature type="compositionally biased region" description="Pro residues" evidence="2">
    <location>
        <begin position="255"/>
        <end position="265"/>
    </location>
</feature>
<dbReference type="Pfam" id="PF15669">
    <property type="entry name" value="CCDC24"/>
    <property type="match status" value="1"/>
</dbReference>
<sequence length="303" mass="34363">MHSERYTPTVSLLESILVAAPPQERDELRGLLGEHLVGQVEELELEARMLMEIHEEYRQETDKSFVEGMVQGGIGSGTFHRSALIQKIRLLLDNFKEVADDHRSQESILENEQDIRIVNYIHAEETSRRRRPISSGAGKRPGSTPALLDTGQVKNILDATDVLSQFRRALMSEKDRLLTEVEALRQAMDDERDHRSKAECVRGLSPPSIQDLRSFSDKLENKWRKHERKADLDSLLDRNQHAKTGPVLGPITAQPRPPSIPPTAPQAPRVFRVHRIMTDTDVIDTSKAGFMVVNRHQAHEQVT</sequence>